<dbReference type="RefSeq" id="XP_016764103.1">
    <property type="nucleotide sequence ID" value="XM_016904468.1"/>
</dbReference>
<dbReference type="AlphaFoldDB" id="M3B823"/>
<name>M3B823_SPHMS</name>
<reference evidence="4" key="1">
    <citation type="journal article" date="2012" name="PLoS Pathog.">
        <title>Diverse lifestyles and strategies of plant pathogenesis encoded in the genomes of eighteen Dothideomycetes fungi.</title>
        <authorList>
            <person name="Ohm R.A."/>
            <person name="Feau N."/>
            <person name="Henrissat B."/>
            <person name="Schoch C.L."/>
            <person name="Horwitz B.A."/>
            <person name="Barry K.W."/>
            <person name="Condon B.J."/>
            <person name="Copeland A.C."/>
            <person name="Dhillon B."/>
            <person name="Glaser F."/>
            <person name="Hesse C.N."/>
            <person name="Kosti I."/>
            <person name="LaButti K."/>
            <person name="Lindquist E.A."/>
            <person name="Lucas S."/>
            <person name="Salamov A.A."/>
            <person name="Bradshaw R.E."/>
            <person name="Ciuffetti L."/>
            <person name="Hamelin R.C."/>
            <person name="Kema G.H.J."/>
            <person name="Lawrence C."/>
            <person name="Scott J.A."/>
            <person name="Spatafora J.W."/>
            <person name="Turgeon B.G."/>
            <person name="de Wit P.J.G.M."/>
            <person name="Zhong S."/>
            <person name="Goodwin S.B."/>
            <person name="Grigoriev I.V."/>
        </authorList>
    </citation>
    <scope>NUCLEOTIDE SEQUENCE [LARGE SCALE GENOMIC DNA]</scope>
    <source>
        <strain evidence="4">SO2202</strain>
    </source>
</reference>
<dbReference type="EMBL" id="KB456261">
    <property type="protein sequence ID" value="EMF15982.1"/>
    <property type="molecule type" value="Genomic_DNA"/>
</dbReference>
<dbReference type="Proteomes" id="UP000016931">
    <property type="component" value="Unassembled WGS sequence"/>
</dbReference>
<keyword evidence="1" id="KW-0479">Metal-binding</keyword>
<evidence type="ECO:0000256" key="2">
    <source>
        <dbReference type="SAM" id="MobiDB-lite"/>
    </source>
</evidence>
<feature type="region of interest" description="Disordered" evidence="2">
    <location>
        <begin position="1"/>
        <end position="87"/>
    </location>
</feature>
<dbReference type="OrthoDB" id="10018191at2759"/>
<keyword evidence="1" id="KW-0863">Zinc-finger</keyword>
<proteinExistence type="predicted"/>
<accession>M3B823</accession>
<evidence type="ECO:0000259" key="3">
    <source>
        <dbReference type="PROSITE" id="PS50157"/>
    </source>
</evidence>
<evidence type="ECO:0000313" key="5">
    <source>
        <dbReference type="Proteomes" id="UP000016931"/>
    </source>
</evidence>
<dbReference type="OMA" id="PDNTGDH"/>
<dbReference type="SUPFAM" id="SSF57667">
    <property type="entry name" value="beta-beta-alpha zinc fingers"/>
    <property type="match status" value="1"/>
</dbReference>
<gene>
    <name evidence="4" type="ORF">SEPMUDRAFT_147695</name>
</gene>
<dbReference type="GeneID" id="27901605"/>
<feature type="region of interest" description="Disordered" evidence="2">
    <location>
        <begin position="276"/>
        <end position="317"/>
    </location>
</feature>
<evidence type="ECO:0000313" key="4">
    <source>
        <dbReference type="EMBL" id="EMF15982.1"/>
    </source>
</evidence>
<evidence type="ECO:0000256" key="1">
    <source>
        <dbReference type="PROSITE-ProRule" id="PRU00042"/>
    </source>
</evidence>
<feature type="region of interest" description="Disordered" evidence="2">
    <location>
        <begin position="239"/>
        <end position="258"/>
    </location>
</feature>
<feature type="compositionally biased region" description="Basic and acidic residues" evidence="2">
    <location>
        <begin position="370"/>
        <end position="385"/>
    </location>
</feature>
<sequence length="501" mass="55210">MSNHTTPTRTGRGIVVPGIDTSSIHDQKPDSTHNSFNGWPLTPPSAAAQDSRRPSNACSLQSEHSGPSSISSFSQPPTPVHSMVNSTEDFGHWSDSADMAAAIPGHLPSTCALPMYSTAFATHGLPNSASKMSMQMSTTSPIRNDAWQPEPFGATVQHGFTQGLDQHVASQSMYGNPSTSIVGSLDHSPFSEYNPSTYTGGSFSQLPPTVVPSELGPQDFPMEHYDYSQNDDMVHGFGESFTSNGSHHSDYQYVGPESPDDAYMVTTDDNYVFVKEELTKTPSRSSESTYRGSRASESTYRGHQQSPVQRRHSKKVRKSIASGREFGKYSTPHFDVRLEGKPFSLRFDAVTGRAVTLPQGPSNGKPHKCRVTDEDGQPVKDKDGNACSARFDRAEHLKRHELSHTAARPFPCVLAPCKARMGRSDNAADHYRTHLRPHSKSRNPYVTFEKLERAMRAHPAYSGENHLKATKLLNNLRRKMDHVEGALCADMEEKTRGLFRD</sequence>
<keyword evidence="5" id="KW-1185">Reference proteome</keyword>
<organism evidence="4 5">
    <name type="scientific">Sphaerulina musiva (strain SO2202)</name>
    <name type="common">Poplar stem canker fungus</name>
    <name type="synonym">Septoria musiva</name>
    <dbReference type="NCBI Taxonomy" id="692275"/>
    <lineage>
        <taxon>Eukaryota</taxon>
        <taxon>Fungi</taxon>
        <taxon>Dikarya</taxon>
        <taxon>Ascomycota</taxon>
        <taxon>Pezizomycotina</taxon>
        <taxon>Dothideomycetes</taxon>
        <taxon>Dothideomycetidae</taxon>
        <taxon>Mycosphaerellales</taxon>
        <taxon>Mycosphaerellaceae</taxon>
        <taxon>Sphaerulina</taxon>
    </lineage>
</organism>
<feature type="domain" description="C2H2-type" evidence="3">
    <location>
        <begin position="387"/>
        <end position="409"/>
    </location>
</feature>
<feature type="region of interest" description="Disordered" evidence="2">
    <location>
        <begin position="356"/>
        <end position="385"/>
    </location>
</feature>
<dbReference type="Gene3D" id="3.30.160.60">
    <property type="entry name" value="Classic Zinc Finger"/>
    <property type="match status" value="1"/>
</dbReference>
<feature type="compositionally biased region" description="Polar residues" evidence="2">
    <location>
        <begin position="280"/>
        <end position="308"/>
    </location>
</feature>
<dbReference type="InterPro" id="IPR013087">
    <property type="entry name" value="Znf_C2H2_type"/>
</dbReference>
<feature type="compositionally biased region" description="Low complexity" evidence="2">
    <location>
        <begin position="62"/>
        <end position="75"/>
    </location>
</feature>
<keyword evidence="1" id="KW-0862">Zinc</keyword>
<dbReference type="HOGENOM" id="CLU_544193_0_0_1"/>
<dbReference type="GO" id="GO:0008270">
    <property type="term" value="F:zinc ion binding"/>
    <property type="evidence" value="ECO:0007669"/>
    <property type="project" value="UniProtKB-KW"/>
</dbReference>
<dbReference type="STRING" id="692275.M3B823"/>
<protein>
    <recommendedName>
        <fullName evidence="3">C2H2-type domain-containing protein</fullName>
    </recommendedName>
</protein>
<dbReference type="eggNOG" id="KOG1721">
    <property type="taxonomic scope" value="Eukaryota"/>
</dbReference>
<reference evidence="4" key="2">
    <citation type="submission" date="2012-07" db="EMBL/GenBank/DDBJ databases">
        <title>Genome evolution in poplar pathogens from wild and recently domesticated pathosystems.</title>
        <authorList>
            <consortium name="DOE Joint Genome Institute"/>
            <person name="Dhillon B."/>
            <person name="Feau N."/>
            <person name="Sakalidis M.L."/>
            <person name="Gill N."/>
            <person name="Aerts A."/>
            <person name="Ohm R."/>
            <person name="LaButti K."/>
            <person name="Pangilinan J."/>
            <person name="Lindquist E."/>
            <person name="Copeland A."/>
            <person name="Beauseigle S."/>
            <person name="Grigoriev I.V."/>
            <person name="Goodwin S.B."/>
            <person name="Tanguay P."/>
            <person name="Hamelin R.C."/>
        </authorList>
    </citation>
    <scope>NUCLEOTIDE SEQUENCE</scope>
    <source>
        <strain evidence="4">SO2202</strain>
    </source>
</reference>
<dbReference type="PROSITE" id="PS00028">
    <property type="entry name" value="ZINC_FINGER_C2H2_1"/>
    <property type="match status" value="1"/>
</dbReference>
<dbReference type="PROSITE" id="PS50157">
    <property type="entry name" value="ZINC_FINGER_C2H2_2"/>
    <property type="match status" value="1"/>
</dbReference>
<dbReference type="InterPro" id="IPR036236">
    <property type="entry name" value="Znf_C2H2_sf"/>
</dbReference>